<evidence type="ECO:0000259" key="5">
    <source>
        <dbReference type="Pfam" id="PF08281"/>
    </source>
</evidence>
<dbReference type="InterPro" id="IPR013325">
    <property type="entry name" value="RNA_pol_sigma_r2"/>
</dbReference>
<name>A0A240E508_9GAMM</name>
<organism evidence="6 7">
    <name type="scientific">Acinetobacter puyangensis</name>
    <dbReference type="NCBI Taxonomy" id="1096779"/>
    <lineage>
        <taxon>Bacteria</taxon>
        <taxon>Pseudomonadati</taxon>
        <taxon>Pseudomonadota</taxon>
        <taxon>Gammaproteobacteria</taxon>
        <taxon>Moraxellales</taxon>
        <taxon>Moraxellaceae</taxon>
        <taxon>Acinetobacter</taxon>
    </lineage>
</organism>
<dbReference type="EMBL" id="OANT01000001">
    <property type="protein sequence ID" value="SNX43666.1"/>
    <property type="molecule type" value="Genomic_DNA"/>
</dbReference>
<dbReference type="GO" id="GO:0016987">
    <property type="term" value="F:sigma factor activity"/>
    <property type="evidence" value="ECO:0007669"/>
    <property type="project" value="UniProtKB-KW"/>
</dbReference>
<feature type="domain" description="RNA polymerase sigma factor 70 region 4 type 2" evidence="5">
    <location>
        <begin position="112"/>
        <end position="162"/>
    </location>
</feature>
<evidence type="ECO:0000313" key="7">
    <source>
        <dbReference type="Proteomes" id="UP000219042"/>
    </source>
</evidence>
<dbReference type="InterPro" id="IPR013249">
    <property type="entry name" value="RNA_pol_sigma70_r4_t2"/>
</dbReference>
<evidence type="ECO:0000256" key="3">
    <source>
        <dbReference type="ARBA" id="ARBA00023082"/>
    </source>
</evidence>
<sequence>MAKTLVHVLVTHNDELVDYISQRFGNRAFAYEVVQETCVHLLEKQLDATEIRSPIAFLKTMSFNIAINYYRQEKTTRQWIDFLDAPPEYHENDIQPKMTLPELDVARQQREQQILKAITTLPEVCQDVFIMTQLYHLSQIEVAKRLDISRGMVTRHLARALKYILPVLTDTDV</sequence>
<dbReference type="InterPro" id="IPR014284">
    <property type="entry name" value="RNA_pol_sigma-70_dom"/>
</dbReference>
<reference evidence="7" key="1">
    <citation type="submission" date="2016-09" db="EMBL/GenBank/DDBJ databases">
        <authorList>
            <person name="Varghese N."/>
            <person name="Submissions S."/>
        </authorList>
    </citation>
    <scope>NUCLEOTIDE SEQUENCE [LARGE SCALE GENOMIC DNA]</scope>
    <source>
        <strain evidence="7">ANC 4466</strain>
    </source>
</reference>
<dbReference type="SUPFAM" id="SSF88946">
    <property type="entry name" value="Sigma2 domain of RNA polymerase sigma factors"/>
    <property type="match status" value="1"/>
</dbReference>
<dbReference type="Gene3D" id="1.10.1740.10">
    <property type="match status" value="1"/>
</dbReference>
<keyword evidence="4" id="KW-0804">Transcription</keyword>
<dbReference type="PANTHER" id="PTHR43133">
    <property type="entry name" value="RNA POLYMERASE ECF-TYPE SIGMA FACTO"/>
    <property type="match status" value="1"/>
</dbReference>
<dbReference type="NCBIfam" id="TIGR02937">
    <property type="entry name" value="sigma70-ECF"/>
    <property type="match status" value="1"/>
</dbReference>
<evidence type="ECO:0000256" key="4">
    <source>
        <dbReference type="ARBA" id="ARBA00023163"/>
    </source>
</evidence>
<dbReference type="RefSeq" id="WP_097077928.1">
    <property type="nucleotide sequence ID" value="NZ_BAABHT010000020.1"/>
</dbReference>
<accession>A0A240E508</accession>
<dbReference type="OrthoDB" id="9794372at2"/>
<dbReference type="GO" id="GO:0003677">
    <property type="term" value="F:DNA binding"/>
    <property type="evidence" value="ECO:0007669"/>
    <property type="project" value="InterPro"/>
</dbReference>
<comment type="similarity">
    <text evidence="1">Belongs to the sigma-70 factor family. ECF subfamily.</text>
</comment>
<dbReference type="SUPFAM" id="SSF88659">
    <property type="entry name" value="Sigma3 and sigma4 domains of RNA polymerase sigma factors"/>
    <property type="match status" value="1"/>
</dbReference>
<dbReference type="AlphaFoldDB" id="A0A240E508"/>
<dbReference type="PANTHER" id="PTHR43133:SF63">
    <property type="entry name" value="RNA POLYMERASE SIGMA FACTOR FECI-RELATED"/>
    <property type="match status" value="1"/>
</dbReference>
<evidence type="ECO:0000256" key="1">
    <source>
        <dbReference type="ARBA" id="ARBA00010641"/>
    </source>
</evidence>
<dbReference type="InterPro" id="IPR036388">
    <property type="entry name" value="WH-like_DNA-bd_sf"/>
</dbReference>
<protein>
    <submittedName>
        <fullName evidence="6">RNA polymerase sigma-70 factor, ECF subfamily</fullName>
    </submittedName>
</protein>
<evidence type="ECO:0000256" key="2">
    <source>
        <dbReference type="ARBA" id="ARBA00023015"/>
    </source>
</evidence>
<keyword evidence="7" id="KW-1185">Reference proteome</keyword>
<dbReference type="InterPro" id="IPR013324">
    <property type="entry name" value="RNA_pol_sigma_r3/r4-like"/>
</dbReference>
<gene>
    <name evidence="6" type="ORF">SAMN05421731_101708</name>
</gene>
<dbReference type="Proteomes" id="UP000219042">
    <property type="component" value="Unassembled WGS sequence"/>
</dbReference>
<dbReference type="Gene3D" id="1.10.10.10">
    <property type="entry name" value="Winged helix-like DNA-binding domain superfamily/Winged helix DNA-binding domain"/>
    <property type="match status" value="1"/>
</dbReference>
<keyword evidence="2" id="KW-0805">Transcription regulation</keyword>
<proteinExistence type="inferred from homology"/>
<evidence type="ECO:0000313" key="6">
    <source>
        <dbReference type="EMBL" id="SNX43666.1"/>
    </source>
</evidence>
<dbReference type="InterPro" id="IPR039425">
    <property type="entry name" value="RNA_pol_sigma-70-like"/>
</dbReference>
<dbReference type="Pfam" id="PF08281">
    <property type="entry name" value="Sigma70_r4_2"/>
    <property type="match status" value="1"/>
</dbReference>
<keyword evidence="3" id="KW-0731">Sigma factor</keyword>
<dbReference type="GO" id="GO:0006352">
    <property type="term" value="P:DNA-templated transcription initiation"/>
    <property type="evidence" value="ECO:0007669"/>
    <property type="project" value="InterPro"/>
</dbReference>